<proteinExistence type="predicted"/>
<dbReference type="AlphaFoldDB" id="A0A8K1FDX6"/>
<organism evidence="2 3">
    <name type="scientific">Pythium oligandrum</name>
    <name type="common">Mycoparasitic fungus</name>
    <dbReference type="NCBI Taxonomy" id="41045"/>
    <lineage>
        <taxon>Eukaryota</taxon>
        <taxon>Sar</taxon>
        <taxon>Stramenopiles</taxon>
        <taxon>Oomycota</taxon>
        <taxon>Peronosporomycetes</taxon>
        <taxon>Pythiales</taxon>
        <taxon>Pythiaceae</taxon>
        <taxon>Pythium</taxon>
    </lineage>
</organism>
<evidence type="ECO:0000256" key="1">
    <source>
        <dbReference type="SAM" id="MobiDB-lite"/>
    </source>
</evidence>
<name>A0A8K1FDX6_PYTOL</name>
<feature type="region of interest" description="Disordered" evidence="1">
    <location>
        <begin position="1"/>
        <end position="32"/>
    </location>
</feature>
<sequence>MCGRSQDEEDMQASLTETVADDGAPRRRGRKRFLPVMNNSERARYYRRKDAQELAAKKAVVRDLRRDIDSLRFQRRLHRHLIEHSIAEIPRYQIVNQVAAFVASRLEKLVPELQKCQYEIQGMEISGDPTGLVLRLECTLSGRLLPSVVRRIYPYVLGNSVALSRMMHSDMEYPCYYSCQDLFRIQIVWQFIGRSMGAVVA</sequence>
<protein>
    <submittedName>
        <fullName evidence="2">Uncharacterized protein</fullName>
    </submittedName>
</protein>
<evidence type="ECO:0000313" key="2">
    <source>
        <dbReference type="EMBL" id="TMW58831.1"/>
    </source>
</evidence>
<comment type="caution">
    <text evidence="2">The sequence shown here is derived from an EMBL/GenBank/DDBJ whole genome shotgun (WGS) entry which is preliminary data.</text>
</comment>
<reference evidence="2" key="1">
    <citation type="submission" date="2019-03" db="EMBL/GenBank/DDBJ databases">
        <title>Long read genome sequence of the mycoparasitic Pythium oligandrum ATCC 38472 isolated from sugarbeet rhizosphere.</title>
        <authorList>
            <person name="Gaulin E."/>
        </authorList>
    </citation>
    <scope>NUCLEOTIDE SEQUENCE</scope>
    <source>
        <strain evidence="2">ATCC 38472_TT</strain>
    </source>
</reference>
<evidence type="ECO:0000313" key="3">
    <source>
        <dbReference type="Proteomes" id="UP000794436"/>
    </source>
</evidence>
<gene>
    <name evidence="2" type="ORF">Poli38472_006976</name>
</gene>
<dbReference type="Proteomes" id="UP000794436">
    <property type="component" value="Unassembled WGS sequence"/>
</dbReference>
<keyword evidence="3" id="KW-1185">Reference proteome</keyword>
<accession>A0A8K1FDX6</accession>
<dbReference type="EMBL" id="SPLM01000110">
    <property type="protein sequence ID" value="TMW58831.1"/>
    <property type="molecule type" value="Genomic_DNA"/>
</dbReference>